<proteinExistence type="predicted"/>
<gene>
    <name evidence="1" type="ORF">GCM10023081_17120</name>
</gene>
<protein>
    <submittedName>
        <fullName evidence="1">Uncharacterized protein</fullName>
    </submittedName>
</protein>
<dbReference type="EMBL" id="BAABEO010000011">
    <property type="protein sequence ID" value="GAA3679523.1"/>
    <property type="molecule type" value="Genomic_DNA"/>
</dbReference>
<sequence length="87" mass="9814">MAAWESGWYYLAAGASNTYWVSWGDTWQGLQYMMAEPRGGQSRLHVTAYGIQSIPRFGASPLTSYWVDVTNYGPFGTNFVLRGHRVD</sequence>
<dbReference type="Proteomes" id="UP001500752">
    <property type="component" value="Unassembled WGS sequence"/>
</dbReference>
<name>A0ABP7C7Z2_9MICC</name>
<organism evidence="1 2">
    <name type="scientific">Arthrobacter ginkgonis</name>
    <dbReference type="NCBI Taxonomy" id="1630594"/>
    <lineage>
        <taxon>Bacteria</taxon>
        <taxon>Bacillati</taxon>
        <taxon>Actinomycetota</taxon>
        <taxon>Actinomycetes</taxon>
        <taxon>Micrococcales</taxon>
        <taxon>Micrococcaceae</taxon>
        <taxon>Arthrobacter</taxon>
    </lineage>
</organism>
<dbReference type="RefSeq" id="WP_345150050.1">
    <property type="nucleotide sequence ID" value="NZ_BAABEO010000011.1"/>
</dbReference>
<accession>A0ABP7C7Z2</accession>
<reference evidence="2" key="1">
    <citation type="journal article" date="2019" name="Int. J. Syst. Evol. Microbiol.">
        <title>The Global Catalogue of Microorganisms (GCM) 10K type strain sequencing project: providing services to taxonomists for standard genome sequencing and annotation.</title>
        <authorList>
            <consortium name="The Broad Institute Genomics Platform"/>
            <consortium name="The Broad Institute Genome Sequencing Center for Infectious Disease"/>
            <person name="Wu L."/>
            <person name="Ma J."/>
        </authorList>
    </citation>
    <scope>NUCLEOTIDE SEQUENCE [LARGE SCALE GENOMIC DNA]</scope>
    <source>
        <strain evidence="2">JCM 30742</strain>
    </source>
</reference>
<comment type="caution">
    <text evidence="1">The sequence shown here is derived from an EMBL/GenBank/DDBJ whole genome shotgun (WGS) entry which is preliminary data.</text>
</comment>
<evidence type="ECO:0000313" key="2">
    <source>
        <dbReference type="Proteomes" id="UP001500752"/>
    </source>
</evidence>
<evidence type="ECO:0000313" key="1">
    <source>
        <dbReference type="EMBL" id="GAA3679523.1"/>
    </source>
</evidence>
<keyword evidence="2" id="KW-1185">Reference proteome</keyword>